<accession>A0A563DXE1</accession>
<gene>
    <name evidence="2" type="ORF">FGL98_16165</name>
</gene>
<feature type="transmembrane region" description="Helical" evidence="1">
    <location>
        <begin position="160"/>
        <end position="185"/>
    </location>
</feature>
<evidence type="ECO:0000313" key="2">
    <source>
        <dbReference type="EMBL" id="TWP34886.1"/>
    </source>
</evidence>
<feature type="transmembrane region" description="Helical" evidence="1">
    <location>
        <begin position="221"/>
        <end position="243"/>
    </location>
</feature>
<evidence type="ECO:0000256" key="1">
    <source>
        <dbReference type="SAM" id="Phobius"/>
    </source>
</evidence>
<feature type="transmembrane region" description="Helical" evidence="1">
    <location>
        <begin position="128"/>
        <end position="148"/>
    </location>
</feature>
<proteinExistence type="predicted"/>
<dbReference type="EMBL" id="VCQV01000024">
    <property type="protein sequence ID" value="TWP34886.1"/>
    <property type="molecule type" value="Genomic_DNA"/>
</dbReference>
<reference evidence="2 3" key="1">
    <citation type="submission" date="2019-05" db="EMBL/GenBank/DDBJ databases">
        <authorList>
            <person name="Lee S.D."/>
        </authorList>
    </citation>
    <scope>NUCLEOTIDE SEQUENCE [LARGE SCALE GENOMIC DNA]</scope>
    <source>
        <strain evidence="2 3">C5-26</strain>
    </source>
</reference>
<evidence type="ECO:0008006" key="4">
    <source>
        <dbReference type="Google" id="ProtNLM"/>
    </source>
</evidence>
<dbReference type="RefSeq" id="WP_146318320.1">
    <property type="nucleotide sequence ID" value="NZ_VCQV01000024.1"/>
</dbReference>
<keyword evidence="1" id="KW-1133">Transmembrane helix</keyword>
<dbReference type="OrthoDB" id="2679245at2"/>
<dbReference type="Proteomes" id="UP000320244">
    <property type="component" value="Unassembled WGS sequence"/>
</dbReference>
<dbReference type="AlphaFoldDB" id="A0A563DXE1"/>
<comment type="caution">
    <text evidence="2">The sequence shown here is derived from an EMBL/GenBank/DDBJ whole genome shotgun (WGS) entry which is preliminary data.</text>
</comment>
<evidence type="ECO:0000313" key="3">
    <source>
        <dbReference type="Proteomes" id="UP000320244"/>
    </source>
</evidence>
<keyword evidence="1" id="KW-0472">Membrane</keyword>
<name>A0A563DXE1_9MICO</name>
<organism evidence="2 3">
    <name type="scientific">Leekyejoonella antrihumi</name>
    <dbReference type="NCBI Taxonomy" id="1660198"/>
    <lineage>
        <taxon>Bacteria</taxon>
        <taxon>Bacillati</taxon>
        <taxon>Actinomycetota</taxon>
        <taxon>Actinomycetes</taxon>
        <taxon>Micrococcales</taxon>
        <taxon>Dermacoccaceae</taxon>
        <taxon>Leekyejoonella</taxon>
    </lineage>
</organism>
<sequence length="258" mass="25425">MRRLVSAALAAATTRTAYSALGRVPAVAEGLARENYAGRAVTLLEGPALVLGLATAGAHGAAYGMAVAGGGVVGLLDDVAGSGSSKGLRGHLRALRRGEVTTGTLKILGLGATGLTTAVLLDGRDTRVVRTLLGGMLIAGCANLANLLDLRPGRALKAAALIGLPLAAAGSAPAAVVAGAGAAALPDDLAGRSMMGDTGANAIGAVLGAVLVERSGRLGRLLALTIVVSLTLASETVSFSQVIADTPVLRRLDAWGRG</sequence>
<reference evidence="2 3" key="2">
    <citation type="submission" date="2019-08" db="EMBL/GenBank/DDBJ databases">
        <title>Jejuicoccus antrihumi gen. nov., sp. nov., a new member of the family Dermacoccaceae isolated from a cave.</title>
        <authorList>
            <person name="Schumann P."/>
            <person name="Kim I.S."/>
        </authorList>
    </citation>
    <scope>NUCLEOTIDE SEQUENCE [LARGE SCALE GENOMIC DNA]</scope>
    <source>
        <strain evidence="2 3">C5-26</strain>
    </source>
</reference>
<feature type="transmembrane region" description="Helical" evidence="1">
    <location>
        <begin position="103"/>
        <end position="121"/>
    </location>
</feature>
<keyword evidence="3" id="KW-1185">Reference proteome</keyword>
<protein>
    <recommendedName>
        <fullName evidence="4">UDP-N-acetylmuramyl pentapeptide phosphotransferase/UDP-N-acetylglucosamine-1-phosphate transferase</fullName>
    </recommendedName>
</protein>
<keyword evidence="1" id="KW-0812">Transmembrane</keyword>